<sequence length="210" mass="25253">MIKKIWTWKKIILIIILLMVIIVLLKSLNLAFVANELDVALIFLVTSIFFIYFLLKTAYPPKFECMRVVKRYLSFKELKNFIEQEKFEIFRVENISDPFELYYSDKWLFINDVYIPRKLILDGVAIKESFYSSFGNIIIMTKNGERIFLAKVKSEEMNKAILQLKKSFVEIKEDINNIKVCRNRLFYKQLKKEFRENISSKEEFIRYFCI</sequence>
<dbReference type="RefSeq" id="WP_006440604.1">
    <property type="nucleotide sequence ID" value="NZ_DS995358.1"/>
</dbReference>
<protein>
    <submittedName>
        <fullName evidence="2">Uncharacterized protein</fullName>
    </submittedName>
</protein>
<reference evidence="2 3" key="2">
    <citation type="submission" date="2008-10" db="EMBL/GenBank/DDBJ databases">
        <title>Draft genome sequence of Clostridium hiranonis (DSM 13275).</title>
        <authorList>
            <person name="Sudarsanam P."/>
            <person name="Ley R."/>
            <person name="Guruge J."/>
            <person name="Turnbaugh P.J."/>
            <person name="Mahowald M."/>
            <person name="Liep D."/>
            <person name="Gordon J."/>
        </authorList>
    </citation>
    <scope>NUCLEOTIDE SEQUENCE [LARGE SCALE GENOMIC DNA]</scope>
    <source>
        <strain evidence="2 3">DSM 13275</strain>
    </source>
</reference>
<dbReference type="Proteomes" id="UP000003178">
    <property type="component" value="Unassembled WGS sequence"/>
</dbReference>
<keyword evidence="1" id="KW-0472">Membrane</keyword>
<dbReference type="HOGENOM" id="CLU_1308817_0_0_9"/>
<dbReference type="eggNOG" id="ENOG5032RQQ">
    <property type="taxonomic scope" value="Bacteria"/>
</dbReference>
<comment type="caution">
    <text evidence="2">The sequence shown here is derived from an EMBL/GenBank/DDBJ whole genome shotgun (WGS) entry which is preliminary data.</text>
</comment>
<dbReference type="OrthoDB" id="9888761at2"/>
<accession>B6G0T8</accession>
<dbReference type="STRING" id="500633.CLOHIR_01744"/>
<gene>
    <name evidence="2" type="ORF">CLOHIR_01744</name>
</gene>
<evidence type="ECO:0000256" key="1">
    <source>
        <dbReference type="SAM" id="Phobius"/>
    </source>
</evidence>
<evidence type="ECO:0000313" key="3">
    <source>
        <dbReference type="Proteomes" id="UP000003178"/>
    </source>
</evidence>
<keyword evidence="3" id="KW-1185">Reference proteome</keyword>
<organism evidence="2 3">
    <name type="scientific">Peptacetobacter hiranonis (strain DSM 13275 / JCM 10541 / KCTC 15199 / TO-931)</name>
    <name type="common">Clostridium hiranonis</name>
    <dbReference type="NCBI Taxonomy" id="500633"/>
    <lineage>
        <taxon>Bacteria</taxon>
        <taxon>Bacillati</taxon>
        <taxon>Bacillota</taxon>
        <taxon>Clostridia</taxon>
        <taxon>Peptostreptococcales</taxon>
        <taxon>Peptostreptococcaceae</taxon>
        <taxon>Peptacetobacter</taxon>
    </lineage>
</organism>
<name>B6G0T8_PEPHT</name>
<feature type="transmembrane region" description="Helical" evidence="1">
    <location>
        <begin position="39"/>
        <end position="59"/>
    </location>
</feature>
<proteinExistence type="predicted"/>
<dbReference type="EMBL" id="ABWP01000069">
    <property type="protein sequence ID" value="EEA84616.1"/>
    <property type="molecule type" value="Genomic_DNA"/>
</dbReference>
<dbReference type="AlphaFoldDB" id="B6G0T8"/>
<evidence type="ECO:0000313" key="2">
    <source>
        <dbReference type="EMBL" id="EEA84616.1"/>
    </source>
</evidence>
<reference evidence="2 3" key="1">
    <citation type="submission" date="2008-09" db="EMBL/GenBank/DDBJ databases">
        <authorList>
            <person name="Fulton L."/>
            <person name="Clifton S."/>
            <person name="Fulton B."/>
            <person name="Xu J."/>
            <person name="Minx P."/>
            <person name="Pepin K.H."/>
            <person name="Johnson M."/>
            <person name="Thiruvilangam P."/>
            <person name="Bhonagiri V."/>
            <person name="Nash W.E."/>
            <person name="Mardis E.R."/>
            <person name="Wilson R.K."/>
        </authorList>
    </citation>
    <scope>NUCLEOTIDE SEQUENCE [LARGE SCALE GENOMIC DNA]</scope>
    <source>
        <strain evidence="2 3">DSM 13275</strain>
    </source>
</reference>
<keyword evidence="1" id="KW-1133">Transmembrane helix</keyword>
<keyword evidence="1" id="KW-0812">Transmembrane</keyword>
<feature type="transmembrane region" description="Helical" evidence="1">
    <location>
        <begin position="12"/>
        <end position="33"/>
    </location>
</feature>